<dbReference type="PANTHER" id="PTHR12395:SF9">
    <property type="entry name" value="DECAPPING AND EXORIBONUCLEASE PROTEIN"/>
    <property type="match status" value="1"/>
</dbReference>
<dbReference type="GO" id="GO:0000956">
    <property type="term" value="P:nuclear-transcribed mRNA catabolic process"/>
    <property type="evidence" value="ECO:0007669"/>
    <property type="project" value="TreeGrafter"/>
</dbReference>
<dbReference type="GO" id="GO:0003723">
    <property type="term" value="F:RNA binding"/>
    <property type="evidence" value="ECO:0007669"/>
    <property type="project" value="UniProtKB-KW"/>
</dbReference>
<gene>
    <name evidence="4" type="primary">Dana\GF22289</name>
    <name evidence="4" type="synonym">dana_GLEANR_6266</name>
    <name evidence="4" type="ORF">GF22289</name>
</gene>
<dbReference type="GO" id="GO:0005829">
    <property type="term" value="C:cytosol"/>
    <property type="evidence" value="ECO:0007669"/>
    <property type="project" value="TreeGrafter"/>
</dbReference>
<evidence type="ECO:0000313" key="4">
    <source>
        <dbReference type="EMBL" id="EDV35257.1"/>
    </source>
</evidence>
<dbReference type="EC" id="3.6.1.-" evidence="2"/>
<dbReference type="InParanoid" id="B3MWB2"/>
<dbReference type="GO" id="GO:0004518">
    <property type="term" value="F:nuclease activity"/>
    <property type="evidence" value="ECO:0007669"/>
    <property type="project" value="UniProtKB-KW"/>
</dbReference>
<dbReference type="OrthoDB" id="5853397at2759"/>
<comment type="cofactor">
    <cofactor evidence="2">
        <name>a divalent metal cation</name>
        <dbReference type="ChEBI" id="CHEBI:60240"/>
    </cofactor>
</comment>
<dbReference type="Proteomes" id="UP000007801">
    <property type="component" value="Unassembled WGS sequence"/>
</dbReference>
<evidence type="ECO:0000256" key="2">
    <source>
        <dbReference type="RuleBase" id="RU367113"/>
    </source>
</evidence>
<comment type="function">
    <text evidence="2">Decapping enzyme for NAD-capped RNAs: specifically hydrolyzes the nicotinamide adenine dinucleotide (NAD) cap from a subset of RNAs by removing the entire NAD moiety from the 5'-end of an NAD-capped RNA.</text>
</comment>
<dbReference type="PhylomeDB" id="B3MWB2"/>
<organism evidence="4 5">
    <name type="scientific">Drosophila ananassae</name>
    <name type="common">Fruit fly</name>
    <dbReference type="NCBI Taxonomy" id="7217"/>
    <lineage>
        <taxon>Eukaryota</taxon>
        <taxon>Metazoa</taxon>
        <taxon>Ecdysozoa</taxon>
        <taxon>Arthropoda</taxon>
        <taxon>Hexapoda</taxon>
        <taxon>Insecta</taxon>
        <taxon>Pterygota</taxon>
        <taxon>Neoptera</taxon>
        <taxon>Endopterygota</taxon>
        <taxon>Diptera</taxon>
        <taxon>Brachycera</taxon>
        <taxon>Muscomorpha</taxon>
        <taxon>Ephydroidea</taxon>
        <taxon>Drosophilidae</taxon>
        <taxon>Drosophila</taxon>
        <taxon>Sophophora</taxon>
    </lineage>
</organism>
<dbReference type="GO" id="GO:0034353">
    <property type="term" value="F:mRNA 5'-diphosphatase activity"/>
    <property type="evidence" value="ECO:0007669"/>
    <property type="project" value="TreeGrafter"/>
</dbReference>
<keyword evidence="2" id="KW-0694">RNA-binding</keyword>
<dbReference type="SMR" id="B3MWB2"/>
<dbReference type="EMBL" id="CH902625">
    <property type="protein sequence ID" value="EDV35257.1"/>
    <property type="molecule type" value="Genomic_DNA"/>
</dbReference>
<evidence type="ECO:0000313" key="5">
    <source>
        <dbReference type="Proteomes" id="UP000007801"/>
    </source>
</evidence>
<feature type="domain" description="RAI1-like" evidence="3">
    <location>
        <begin position="27"/>
        <end position="372"/>
    </location>
</feature>
<proteinExistence type="inferred from homology"/>
<protein>
    <recommendedName>
        <fullName evidence="2">Decapping nuclease</fullName>
        <ecNumber evidence="2">3.6.1.-</ecNumber>
    </recommendedName>
</protein>
<keyword evidence="2" id="KW-0539">Nucleus</keyword>
<name>B3MWB2_DROAN</name>
<dbReference type="GO" id="GO:0005634">
    <property type="term" value="C:nucleus"/>
    <property type="evidence" value="ECO:0007669"/>
    <property type="project" value="UniProtKB-SubCell"/>
</dbReference>
<dbReference type="InterPro" id="IPR039039">
    <property type="entry name" value="RAI1-like_fam"/>
</dbReference>
<dbReference type="GO" id="GO:0110155">
    <property type="term" value="P:NAD-cap decapping"/>
    <property type="evidence" value="ECO:0007669"/>
    <property type="project" value="TreeGrafter"/>
</dbReference>
<evidence type="ECO:0000256" key="1">
    <source>
        <dbReference type="ARBA" id="ARBA00006562"/>
    </source>
</evidence>
<dbReference type="PANTHER" id="PTHR12395">
    <property type="entry name" value="DOM-3 RELATED"/>
    <property type="match status" value="1"/>
</dbReference>
<dbReference type="GeneID" id="6504953"/>
<dbReference type="InterPro" id="IPR013961">
    <property type="entry name" value="RAI1"/>
</dbReference>
<dbReference type="GO" id="GO:0000166">
    <property type="term" value="F:nucleotide binding"/>
    <property type="evidence" value="ECO:0007669"/>
    <property type="project" value="UniProtKB-KW"/>
</dbReference>
<keyword evidence="2" id="KW-0540">Nuclease</keyword>
<keyword evidence="2" id="KW-0378">Hydrolase</keyword>
<dbReference type="STRING" id="7217.B3MWB2"/>
<comment type="similarity">
    <text evidence="1 2">Belongs to the DXO/Dom3Z family.</text>
</comment>
<dbReference type="GO" id="GO:0046872">
    <property type="term" value="F:metal ion binding"/>
    <property type="evidence" value="ECO:0007669"/>
    <property type="project" value="UniProtKB-KW"/>
</dbReference>
<dbReference type="eggNOG" id="KOG1982">
    <property type="taxonomic scope" value="Eukaryota"/>
</dbReference>
<dbReference type="OMA" id="NEENSWR"/>
<accession>B3MWB2</accession>
<sequence>MEDYGIGFMDVIYTKTLSEGDKPFFMQPTTLGFFSLDKFRTFCNDSSALARFRLLENSFFPLDLNVRVEPGCNKKYKHFYSDYMEHLLRYMAANVGRFFVPNLYGPGLQAIPTVVCSMELLQTLMCTPYNLNDNWKILVNRYRNTTYMCLENPGEPFDIVTLQKRNNMVTVLEHVLYKGGEKHSESQPEALSQFVNVFFANITESITAVYEAPMGAACLYSADNELPLTFKRMLNMHYIDFKLGNCAFYKDHRFGTFYTEPCYTDYDALTWWAESYLKKSVVITVACCQNAGRVARVKSKFAMGLPHEHSNKWLPNVCQIFLAKIMHEILLALNEPHQPETTYEFNYIAKEQIIYMKKKIGAHKYPLLPDWYLAMMETGKYSDETETETDDDDDSEL</sequence>
<dbReference type="HOGENOM" id="CLU_024877_1_1_1"/>
<reference evidence="4 5" key="1">
    <citation type="journal article" date="2007" name="Nature">
        <title>Evolution of genes and genomes on the Drosophila phylogeny.</title>
        <authorList>
            <consortium name="Drosophila 12 Genomes Consortium"/>
            <person name="Clark A.G."/>
            <person name="Eisen M.B."/>
            <person name="Smith D.R."/>
            <person name="Bergman C.M."/>
            <person name="Oliver B."/>
            <person name="Markow T.A."/>
            <person name="Kaufman T.C."/>
            <person name="Kellis M."/>
            <person name="Gelbart W."/>
            <person name="Iyer V.N."/>
            <person name="Pollard D.A."/>
            <person name="Sackton T.B."/>
            <person name="Larracuente A.M."/>
            <person name="Singh N.D."/>
            <person name="Abad J.P."/>
            <person name="Abt D.N."/>
            <person name="Adryan B."/>
            <person name="Aguade M."/>
            <person name="Akashi H."/>
            <person name="Anderson W.W."/>
            <person name="Aquadro C.F."/>
            <person name="Ardell D.H."/>
            <person name="Arguello R."/>
            <person name="Artieri C.G."/>
            <person name="Barbash D.A."/>
            <person name="Barker D."/>
            <person name="Barsanti P."/>
            <person name="Batterham P."/>
            <person name="Batzoglou S."/>
            <person name="Begun D."/>
            <person name="Bhutkar A."/>
            <person name="Blanco E."/>
            <person name="Bosak S.A."/>
            <person name="Bradley R.K."/>
            <person name="Brand A.D."/>
            <person name="Brent M.R."/>
            <person name="Brooks A.N."/>
            <person name="Brown R.H."/>
            <person name="Butlin R.K."/>
            <person name="Caggese C."/>
            <person name="Calvi B.R."/>
            <person name="Bernardo de Carvalho A."/>
            <person name="Caspi A."/>
            <person name="Castrezana S."/>
            <person name="Celniker S.E."/>
            <person name="Chang J.L."/>
            <person name="Chapple C."/>
            <person name="Chatterji S."/>
            <person name="Chinwalla A."/>
            <person name="Civetta A."/>
            <person name="Clifton S.W."/>
            <person name="Comeron J.M."/>
            <person name="Costello J.C."/>
            <person name="Coyne J.A."/>
            <person name="Daub J."/>
            <person name="David R.G."/>
            <person name="Delcher A.L."/>
            <person name="Delehaunty K."/>
            <person name="Do C.B."/>
            <person name="Ebling H."/>
            <person name="Edwards K."/>
            <person name="Eickbush T."/>
            <person name="Evans J.D."/>
            <person name="Filipski A."/>
            <person name="Findeiss S."/>
            <person name="Freyhult E."/>
            <person name="Fulton L."/>
            <person name="Fulton R."/>
            <person name="Garcia A.C."/>
            <person name="Gardiner A."/>
            <person name="Garfield D.A."/>
            <person name="Garvin B.E."/>
            <person name="Gibson G."/>
            <person name="Gilbert D."/>
            <person name="Gnerre S."/>
            <person name="Godfrey J."/>
            <person name="Good R."/>
            <person name="Gotea V."/>
            <person name="Gravely B."/>
            <person name="Greenberg A.J."/>
            <person name="Griffiths-Jones S."/>
            <person name="Gross S."/>
            <person name="Guigo R."/>
            <person name="Gustafson E.A."/>
            <person name="Haerty W."/>
            <person name="Hahn M.W."/>
            <person name="Halligan D.L."/>
            <person name="Halpern A.L."/>
            <person name="Halter G.M."/>
            <person name="Han M.V."/>
            <person name="Heger A."/>
            <person name="Hillier L."/>
            <person name="Hinrichs A.S."/>
            <person name="Holmes I."/>
            <person name="Hoskins R.A."/>
            <person name="Hubisz M.J."/>
            <person name="Hultmark D."/>
            <person name="Huntley M.A."/>
            <person name="Jaffe D.B."/>
            <person name="Jagadeeshan S."/>
            <person name="Jeck W.R."/>
            <person name="Johnson J."/>
            <person name="Jones C.D."/>
            <person name="Jordan W.C."/>
            <person name="Karpen G.H."/>
            <person name="Kataoka E."/>
            <person name="Keightley P.D."/>
            <person name="Kheradpour P."/>
            <person name="Kirkness E.F."/>
            <person name="Koerich L.B."/>
            <person name="Kristiansen K."/>
            <person name="Kudrna D."/>
            <person name="Kulathinal R.J."/>
            <person name="Kumar S."/>
            <person name="Kwok R."/>
            <person name="Lander E."/>
            <person name="Langley C.H."/>
            <person name="Lapoint R."/>
            <person name="Lazzaro B.P."/>
            <person name="Lee S.J."/>
            <person name="Levesque L."/>
            <person name="Li R."/>
            <person name="Lin C.F."/>
            <person name="Lin M.F."/>
            <person name="Lindblad-Toh K."/>
            <person name="Llopart A."/>
            <person name="Long M."/>
            <person name="Low L."/>
            <person name="Lozovsky E."/>
            <person name="Lu J."/>
            <person name="Luo M."/>
            <person name="Machado C.A."/>
            <person name="Makalowski W."/>
            <person name="Marzo M."/>
            <person name="Matsuda M."/>
            <person name="Matzkin L."/>
            <person name="McAllister B."/>
            <person name="McBride C.S."/>
            <person name="McKernan B."/>
            <person name="McKernan K."/>
            <person name="Mendez-Lago M."/>
            <person name="Minx P."/>
            <person name="Mollenhauer M.U."/>
            <person name="Montooth K."/>
            <person name="Mount S.M."/>
            <person name="Mu X."/>
            <person name="Myers E."/>
            <person name="Negre B."/>
            <person name="Newfeld S."/>
            <person name="Nielsen R."/>
            <person name="Noor M.A."/>
            <person name="O'Grady P."/>
            <person name="Pachter L."/>
            <person name="Papaceit M."/>
            <person name="Parisi M.J."/>
            <person name="Parisi M."/>
            <person name="Parts L."/>
            <person name="Pedersen J.S."/>
            <person name="Pesole G."/>
            <person name="Phillippy A.M."/>
            <person name="Ponting C.P."/>
            <person name="Pop M."/>
            <person name="Porcelli D."/>
            <person name="Powell J.R."/>
            <person name="Prohaska S."/>
            <person name="Pruitt K."/>
            <person name="Puig M."/>
            <person name="Quesneville H."/>
            <person name="Ram K.R."/>
            <person name="Rand D."/>
            <person name="Rasmussen M.D."/>
            <person name="Reed L.K."/>
            <person name="Reenan R."/>
            <person name="Reily A."/>
            <person name="Remington K.A."/>
            <person name="Rieger T.T."/>
            <person name="Ritchie M.G."/>
            <person name="Robin C."/>
            <person name="Rogers Y.H."/>
            <person name="Rohde C."/>
            <person name="Rozas J."/>
            <person name="Rubenfield M.J."/>
            <person name="Ruiz A."/>
            <person name="Russo S."/>
            <person name="Salzberg S.L."/>
            <person name="Sanchez-Gracia A."/>
            <person name="Saranga D.J."/>
            <person name="Sato H."/>
            <person name="Schaeffer S.W."/>
            <person name="Schatz M.C."/>
            <person name="Schlenke T."/>
            <person name="Schwartz R."/>
            <person name="Segarra C."/>
            <person name="Singh R.S."/>
            <person name="Sirot L."/>
            <person name="Sirota M."/>
            <person name="Sisneros N.B."/>
            <person name="Smith C.D."/>
            <person name="Smith T.F."/>
            <person name="Spieth J."/>
            <person name="Stage D.E."/>
            <person name="Stark A."/>
            <person name="Stephan W."/>
            <person name="Strausberg R.L."/>
            <person name="Strempel S."/>
            <person name="Sturgill D."/>
            <person name="Sutton G."/>
            <person name="Sutton G.G."/>
            <person name="Tao W."/>
            <person name="Teichmann S."/>
            <person name="Tobari Y.N."/>
            <person name="Tomimura Y."/>
            <person name="Tsolas J.M."/>
            <person name="Valente V.L."/>
            <person name="Venter E."/>
            <person name="Venter J.C."/>
            <person name="Vicario S."/>
            <person name="Vieira F.G."/>
            <person name="Vilella A.J."/>
            <person name="Villasante A."/>
            <person name="Walenz B."/>
            <person name="Wang J."/>
            <person name="Wasserman M."/>
            <person name="Watts T."/>
            <person name="Wilson D."/>
            <person name="Wilson R.K."/>
            <person name="Wing R.A."/>
            <person name="Wolfner M.F."/>
            <person name="Wong A."/>
            <person name="Wong G.K."/>
            <person name="Wu C.I."/>
            <person name="Wu G."/>
            <person name="Yamamoto D."/>
            <person name="Yang H.P."/>
            <person name="Yang S.P."/>
            <person name="Yorke J.A."/>
            <person name="Yoshida K."/>
            <person name="Zdobnov E."/>
            <person name="Zhang P."/>
            <person name="Zhang Y."/>
            <person name="Zimin A.V."/>
            <person name="Baldwin J."/>
            <person name="Abdouelleil A."/>
            <person name="Abdulkadir J."/>
            <person name="Abebe A."/>
            <person name="Abera B."/>
            <person name="Abreu J."/>
            <person name="Acer S.C."/>
            <person name="Aftuck L."/>
            <person name="Alexander A."/>
            <person name="An P."/>
            <person name="Anderson E."/>
            <person name="Anderson S."/>
            <person name="Arachi H."/>
            <person name="Azer M."/>
            <person name="Bachantsang P."/>
            <person name="Barry A."/>
            <person name="Bayul T."/>
            <person name="Berlin A."/>
            <person name="Bessette D."/>
            <person name="Bloom T."/>
            <person name="Blye J."/>
            <person name="Boguslavskiy L."/>
            <person name="Bonnet C."/>
            <person name="Boukhgalter B."/>
            <person name="Bourzgui I."/>
            <person name="Brown A."/>
            <person name="Cahill P."/>
            <person name="Channer S."/>
            <person name="Cheshatsang Y."/>
            <person name="Chuda L."/>
            <person name="Citroen M."/>
            <person name="Collymore A."/>
            <person name="Cooke P."/>
            <person name="Costello M."/>
            <person name="D'Aco K."/>
            <person name="Daza R."/>
            <person name="De Haan G."/>
            <person name="DeGray S."/>
            <person name="DeMaso C."/>
            <person name="Dhargay N."/>
            <person name="Dooley K."/>
            <person name="Dooley E."/>
            <person name="Doricent M."/>
            <person name="Dorje P."/>
            <person name="Dorjee K."/>
            <person name="Dupes A."/>
            <person name="Elong R."/>
            <person name="Falk J."/>
            <person name="Farina A."/>
            <person name="Faro S."/>
            <person name="Ferguson D."/>
            <person name="Fisher S."/>
            <person name="Foley C.D."/>
            <person name="Franke A."/>
            <person name="Friedrich D."/>
            <person name="Gadbois L."/>
            <person name="Gearin G."/>
            <person name="Gearin C.R."/>
            <person name="Giannoukos G."/>
            <person name="Goode T."/>
            <person name="Graham J."/>
            <person name="Grandbois E."/>
            <person name="Grewal S."/>
            <person name="Gyaltsen K."/>
            <person name="Hafez N."/>
            <person name="Hagos B."/>
            <person name="Hall J."/>
            <person name="Henson C."/>
            <person name="Hollinger A."/>
            <person name="Honan T."/>
            <person name="Huard M.D."/>
            <person name="Hughes L."/>
            <person name="Hurhula B."/>
            <person name="Husby M.E."/>
            <person name="Kamat A."/>
            <person name="Kanga B."/>
            <person name="Kashin S."/>
            <person name="Khazanovich D."/>
            <person name="Kisner P."/>
            <person name="Lance K."/>
            <person name="Lara M."/>
            <person name="Lee W."/>
            <person name="Lennon N."/>
            <person name="Letendre F."/>
            <person name="LeVine R."/>
            <person name="Lipovsky A."/>
            <person name="Liu X."/>
            <person name="Liu J."/>
            <person name="Liu S."/>
            <person name="Lokyitsang T."/>
            <person name="Lokyitsang Y."/>
            <person name="Lubonja R."/>
            <person name="Lui A."/>
            <person name="MacDonald P."/>
            <person name="Magnisalis V."/>
            <person name="Maru K."/>
            <person name="Matthews C."/>
            <person name="McCusker W."/>
            <person name="McDonough S."/>
            <person name="Mehta T."/>
            <person name="Meldrim J."/>
            <person name="Meneus L."/>
            <person name="Mihai O."/>
            <person name="Mihalev A."/>
            <person name="Mihova T."/>
            <person name="Mittelman R."/>
            <person name="Mlenga V."/>
            <person name="Montmayeur A."/>
            <person name="Mulrain L."/>
            <person name="Navidi A."/>
            <person name="Naylor J."/>
            <person name="Negash T."/>
            <person name="Nguyen T."/>
            <person name="Nguyen N."/>
            <person name="Nicol R."/>
            <person name="Norbu C."/>
            <person name="Norbu N."/>
            <person name="Novod N."/>
            <person name="O'Neill B."/>
            <person name="Osman S."/>
            <person name="Markiewicz E."/>
            <person name="Oyono O.L."/>
            <person name="Patti C."/>
            <person name="Phunkhang P."/>
            <person name="Pierre F."/>
            <person name="Priest M."/>
            <person name="Raghuraman S."/>
            <person name="Rege F."/>
            <person name="Reyes R."/>
            <person name="Rise C."/>
            <person name="Rogov P."/>
            <person name="Ross K."/>
            <person name="Ryan E."/>
            <person name="Settipalli S."/>
            <person name="Shea T."/>
            <person name="Sherpa N."/>
            <person name="Shi L."/>
            <person name="Shih D."/>
            <person name="Sparrow T."/>
            <person name="Spaulding J."/>
            <person name="Stalker J."/>
            <person name="Stange-Thomann N."/>
            <person name="Stavropoulos S."/>
            <person name="Stone C."/>
            <person name="Strader C."/>
            <person name="Tesfaye S."/>
            <person name="Thomson T."/>
            <person name="Thoulutsang Y."/>
            <person name="Thoulutsang D."/>
            <person name="Topham K."/>
            <person name="Topping I."/>
            <person name="Tsamla T."/>
            <person name="Vassiliev H."/>
            <person name="Vo A."/>
            <person name="Wangchuk T."/>
            <person name="Wangdi T."/>
            <person name="Weiand M."/>
            <person name="Wilkinson J."/>
            <person name="Wilson A."/>
            <person name="Yadav S."/>
            <person name="Young G."/>
            <person name="Yu Q."/>
            <person name="Zembek L."/>
            <person name="Zhong D."/>
            <person name="Zimmer A."/>
            <person name="Zwirko Z."/>
            <person name="Jaffe D.B."/>
            <person name="Alvarez P."/>
            <person name="Brockman W."/>
            <person name="Butler J."/>
            <person name="Chin C."/>
            <person name="Gnerre S."/>
            <person name="Grabherr M."/>
            <person name="Kleber M."/>
            <person name="Mauceli E."/>
            <person name="MacCallum I."/>
        </authorList>
    </citation>
    <scope>NUCLEOTIDE SEQUENCE [LARGE SCALE GENOMIC DNA]</scope>
    <source>
        <strain evidence="5">Tucson 14024-0371.13</strain>
    </source>
</reference>
<evidence type="ECO:0000259" key="3">
    <source>
        <dbReference type="Pfam" id="PF08652"/>
    </source>
</evidence>
<keyword evidence="2" id="KW-0547">Nucleotide-binding</keyword>
<comment type="subcellular location">
    <subcellularLocation>
        <location evidence="2">Nucleus</location>
    </subcellularLocation>
</comment>
<dbReference type="KEGG" id="dan:6504953"/>
<keyword evidence="2" id="KW-0479">Metal-binding</keyword>
<dbReference type="Pfam" id="PF08652">
    <property type="entry name" value="RAI1"/>
    <property type="match status" value="1"/>
</dbReference>
<dbReference type="AlphaFoldDB" id="B3MWB2"/>
<keyword evidence="5" id="KW-1185">Reference proteome</keyword>